<dbReference type="OrthoDB" id="10265171at2759"/>
<reference evidence="2 3" key="1">
    <citation type="journal article" date="2018" name="Nat. Ecol. Evol.">
        <title>Shark genomes provide insights into elasmobranch evolution and the origin of vertebrates.</title>
        <authorList>
            <person name="Hara Y"/>
            <person name="Yamaguchi K"/>
            <person name="Onimaru K"/>
            <person name="Kadota M"/>
            <person name="Koyanagi M"/>
            <person name="Keeley SD"/>
            <person name="Tatsumi K"/>
            <person name="Tanaka K"/>
            <person name="Motone F"/>
            <person name="Kageyama Y"/>
            <person name="Nozu R"/>
            <person name="Adachi N"/>
            <person name="Nishimura O"/>
            <person name="Nakagawa R"/>
            <person name="Tanegashima C"/>
            <person name="Kiyatake I"/>
            <person name="Matsumoto R"/>
            <person name="Murakumo K"/>
            <person name="Nishida K"/>
            <person name="Terakita A"/>
            <person name="Kuratani S"/>
            <person name="Sato K"/>
            <person name="Hyodo S Kuraku.S."/>
        </authorList>
    </citation>
    <scope>NUCLEOTIDE SEQUENCE [LARGE SCALE GENOMIC DNA]</scope>
</reference>
<gene>
    <name evidence="2" type="ORF">scyTo_0023967</name>
</gene>
<keyword evidence="3" id="KW-1185">Reference proteome</keyword>
<organism evidence="2 3">
    <name type="scientific">Scyliorhinus torazame</name>
    <name type="common">Cloudy catshark</name>
    <name type="synonym">Catulus torazame</name>
    <dbReference type="NCBI Taxonomy" id="75743"/>
    <lineage>
        <taxon>Eukaryota</taxon>
        <taxon>Metazoa</taxon>
        <taxon>Chordata</taxon>
        <taxon>Craniata</taxon>
        <taxon>Vertebrata</taxon>
        <taxon>Chondrichthyes</taxon>
        <taxon>Elasmobranchii</taxon>
        <taxon>Galeomorphii</taxon>
        <taxon>Galeoidea</taxon>
        <taxon>Carcharhiniformes</taxon>
        <taxon>Scyliorhinidae</taxon>
        <taxon>Scyliorhinus</taxon>
    </lineage>
</organism>
<name>A0A401QCA0_SCYTO</name>
<sequence>MGGGPPASHLQNQMNGQLPGPNHMPVQGAGQPSMANASVNMATSSHGAMGGYSHSVP</sequence>
<evidence type="ECO:0000313" key="3">
    <source>
        <dbReference type="Proteomes" id="UP000288216"/>
    </source>
</evidence>
<protein>
    <submittedName>
        <fullName evidence="2">Uncharacterized protein</fullName>
    </submittedName>
</protein>
<evidence type="ECO:0000313" key="2">
    <source>
        <dbReference type="EMBL" id="GCB83009.1"/>
    </source>
</evidence>
<dbReference type="EMBL" id="BFAA01036691">
    <property type="protein sequence ID" value="GCB83009.1"/>
    <property type="molecule type" value="Genomic_DNA"/>
</dbReference>
<feature type="compositionally biased region" description="Polar residues" evidence="1">
    <location>
        <begin position="33"/>
        <end position="46"/>
    </location>
</feature>
<feature type="region of interest" description="Disordered" evidence="1">
    <location>
        <begin position="1"/>
        <end position="57"/>
    </location>
</feature>
<evidence type="ECO:0000256" key="1">
    <source>
        <dbReference type="SAM" id="MobiDB-lite"/>
    </source>
</evidence>
<dbReference type="AlphaFoldDB" id="A0A401QCA0"/>
<comment type="caution">
    <text evidence="2">The sequence shown here is derived from an EMBL/GenBank/DDBJ whole genome shotgun (WGS) entry which is preliminary data.</text>
</comment>
<proteinExistence type="predicted"/>
<feature type="non-terminal residue" evidence="2">
    <location>
        <position position="57"/>
    </location>
</feature>
<accession>A0A401QCA0</accession>
<dbReference type="STRING" id="75743.A0A401QCA0"/>
<dbReference type="Proteomes" id="UP000288216">
    <property type="component" value="Unassembled WGS sequence"/>
</dbReference>